<dbReference type="STRING" id="1017273.SAMN05443094_10956"/>
<dbReference type="SUPFAM" id="SSF51658">
    <property type="entry name" value="Xylose isomerase-like"/>
    <property type="match status" value="1"/>
</dbReference>
<evidence type="ECO:0000313" key="3">
    <source>
        <dbReference type="EMBL" id="SIR49565.1"/>
    </source>
</evidence>
<evidence type="ECO:0000313" key="5">
    <source>
        <dbReference type="Proteomes" id="UP000215545"/>
    </source>
</evidence>
<dbReference type="PANTHER" id="PTHR12110">
    <property type="entry name" value="HYDROXYPYRUVATE ISOMERASE"/>
    <property type="match status" value="1"/>
</dbReference>
<proteinExistence type="predicted"/>
<dbReference type="InterPro" id="IPR050312">
    <property type="entry name" value="IolE/XylAMocC-like"/>
</dbReference>
<evidence type="ECO:0000313" key="4">
    <source>
        <dbReference type="Proteomes" id="UP000186385"/>
    </source>
</evidence>
<dbReference type="Gene3D" id="3.20.20.150">
    <property type="entry name" value="Divalent-metal-dependent TIM barrel enzymes"/>
    <property type="match status" value="1"/>
</dbReference>
<dbReference type="RefSeq" id="WP_045850193.1">
    <property type="nucleotide sequence ID" value="NZ_FTLX01000009.1"/>
</dbReference>
<sequence>MNIHVCTISFRHTLQSLEDIARWAAEQQFQGVELWGVHAAALESEKLPLVDLLGELGLTVPMISGYIPLDQTADTQQACSQLSQLAGAWQAEKVRTFAGAKSSQDLQPDERAYLTKQLRYMCGFFEQEGQKLLIETHPGTLADSLPSTLQLLQEVDHPNLWINFDALHVWESGADPVHAFQQLRNHTAHFHLKNISSQKQLSVFQPSNVYSPAGCRDGMVPLFDGALKYEHFLPHIPNGADVSLEWFGADVKGTLAMDSQKIKAFQHAYA</sequence>
<name>A0A1N7BE26_9BACI</name>
<dbReference type="InterPro" id="IPR013022">
    <property type="entry name" value="Xyl_isomerase-like_TIM-brl"/>
</dbReference>
<feature type="domain" description="Xylose isomerase-like TIM barrel" evidence="1">
    <location>
        <begin position="22"/>
        <end position="250"/>
    </location>
</feature>
<dbReference type="Proteomes" id="UP000215545">
    <property type="component" value="Unassembled WGS sequence"/>
</dbReference>
<dbReference type="AlphaFoldDB" id="A0A1N7BE26"/>
<reference evidence="5" key="2">
    <citation type="submission" date="2017-03" db="EMBL/GenBank/DDBJ databases">
        <title>Bacillus sp. V-88(T) DSM27956, whole genome shotgun sequencing project.</title>
        <authorList>
            <person name="Dastager S.G."/>
            <person name="Neurgaonkar P.S."/>
            <person name="Dharne M.S."/>
        </authorList>
    </citation>
    <scope>NUCLEOTIDE SEQUENCE [LARGE SCALE GENOMIC DNA]</scope>
    <source>
        <strain evidence="5">DSM 25145</strain>
    </source>
</reference>
<organism evidence="3 4">
    <name type="scientific">Domibacillus enclensis</name>
    <dbReference type="NCBI Taxonomy" id="1017273"/>
    <lineage>
        <taxon>Bacteria</taxon>
        <taxon>Bacillati</taxon>
        <taxon>Bacillota</taxon>
        <taxon>Bacilli</taxon>
        <taxon>Bacillales</taxon>
        <taxon>Bacillaceae</taxon>
        <taxon>Domibacillus</taxon>
    </lineage>
</organism>
<reference evidence="2" key="3">
    <citation type="submission" date="2017-03" db="EMBL/GenBank/DDBJ databases">
        <authorList>
            <person name="Dastager S.G."/>
            <person name="Neurgaonkar P.S."/>
            <person name="Dharne M.S."/>
        </authorList>
    </citation>
    <scope>NUCLEOTIDE SEQUENCE</scope>
    <source>
        <strain evidence="2">DSM 25145</strain>
    </source>
</reference>
<dbReference type="PANTHER" id="PTHR12110:SF21">
    <property type="entry name" value="XYLOSE ISOMERASE-LIKE TIM BARREL DOMAIN-CONTAINING PROTEIN"/>
    <property type="match status" value="1"/>
</dbReference>
<dbReference type="EMBL" id="FTLX01000009">
    <property type="protein sequence ID" value="SIR49565.1"/>
    <property type="molecule type" value="Genomic_DNA"/>
</dbReference>
<accession>A0A1N7BE26</accession>
<keyword evidence="5" id="KW-1185">Reference proteome</keyword>
<gene>
    <name evidence="2" type="ORF">B1B05_16140</name>
    <name evidence="3" type="ORF">SAMN05443094_10956</name>
</gene>
<evidence type="ECO:0000313" key="2">
    <source>
        <dbReference type="EMBL" id="OXS74694.1"/>
    </source>
</evidence>
<evidence type="ECO:0000259" key="1">
    <source>
        <dbReference type="Pfam" id="PF01261"/>
    </source>
</evidence>
<dbReference type="InterPro" id="IPR036237">
    <property type="entry name" value="Xyl_isomerase-like_sf"/>
</dbReference>
<dbReference type="EMBL" id="MWSK01000009">
    <property type="protein sequence ID" value="OXS74694.1"/>
    <property type="molecule type" value="Genomic_DNA"/>
</dbReference>
<dbReference type="Proteomes" id="UP000186385">
    <property type="component" value="Unassembled WGS sequence"/>
</dbReference>
<reference evidence="3 4" key="1">
    <citation type="submission" date="2017-01" db="EMBL/GenBank/DDBJ databases">
        <authorList>
            <person name="Mah S.A."/>
            <person name="Swanson W.J."/>
            <person name="Moy G.W."/>
            <person name="Vacquier V.D."/>
        </authorList>
    </citation>
    <scope>NUCLEOTIDE SEQUENCE [LARGE SCALE GENOMIC DNA]</scope>
    <source>
        <strain evidence="3 4">NIO-1016</strain>
    </source>
</reference>
<dbReference type="Pfam" id="PF01261">
    <property type="entry name" value="AP_endonuc_2"/>
    <property type="match status" value="1"/>
</dbReference>
<protein>
    <submittedName>
        <fullName evidence="3">3-dehydroshikimate dehydratase</fullName>
    </submittedName>
</protein>